<gene>
    <name evidence="1" type="ORF">HPB47_021792</name>
</gene>
<name>A0AC60QBT8_IXOPE</name>
<keyword evidence="2" id="KW-1185">Reference proteome</keyword>
<reference evidence="1 2" key="1">
    <citation type="journal article" date="2020" name="Cell">
        <title>Large-Scale Comparative Analyses of Tick Genomes Elucidate Their Genetic Diversity and Vector Capacities.</title>
        <authorList>
            <consortium name="Tick Genome and Microbiome Consortium (TIGMIC)"/>
            <person name="Jia N."/>
            <person name="Wang J."/>
            <person name="Shi W."/>
            <person name="Du L."/>
            <person name="Sun Y."/>
            <person name="Zhan W."/>
            <person name="Jiang J.F."/>
            <person name="Wang Q."/>
            <person name="Zhang B."/>
            <person name="Ji P."/>
            <person name="Bell-Sakyi L."/>
            <person name="Cui X.M."/>
            <person name="Yuan T.T."/>
            <person name="Jiang B.G."/>
            <person name="Yang W.F."/>
            <person name="Lam T.T."/>
            <person name="Chang Q.C."/>
            <person name="Ding S.J."/>
            <person name="Wang X.J."/>
            <person name="Zhu J.G."/>
            <person name="Ruan X.D."/>
            <person name="Zhao L."/>
            <person name="Wei J.T."/>
            <person name="Ye R.Z."/>
            <person name="Que T.C."/>
            <person name="Du C.H."/>
            <person name="Zhou Y.H."/>
            <person name="Cheng J.X."/>
            <person name="Dai P.F."/>
            <person name="Guo W.B."/>
            <person name="Han X.H."/>
            <person name="Huang E.J."/>
            <person name="Li L.F."/>
            <person name="Wei W."/>
            <person name="Gao Y.C."/>
            <person name="Liu J.Z."/>
            <person name="Shao H.Z."/>
            <person name="Wang X."/>
            <person name="Wang C.C."/>
            <person name="Yang T.C."/>
            <person name="Huo Q.B."/>
            <person name="Li W."/>
            <person name="Chen H.Y."/>
            <person name="Chen S.E."/>
            <person name="Zhou L.G."/>
            <person name="Ni X.B."/>
            <person name="Tian J.H."/>
            <person name="Sheng Y."/>
            <person name="Liu T."/>
            <person name="Pan Y.S."/>
            <person name="Xia L.Y."/>
            <person name="Li J."/>
            <person name="Zhao F."/>
            <person name="Cao W.C."/>
        </authorList>
    </citation>
    <scope>NUCLEOTIDE SEQUENCE [LARGE SCALE GENOMIC DNA]</scope>
    <source>
        <tissue evidence="1">Larvae</tissue>
    </source>
</reference>
<dbReference type="Proteomes" id="UP000805193">
    <property type="component" value="Unassembled WGS sequence"/>
</dbReference>
<sequence>MPKYPRAPLEVVRVTTRSHPLGTRGSRLGTLDSCKRLRVRVMVKWLASAGHAELPKQPSGGASSESGRVVRSDETRRSPSNEPAKGVGGGTVASDRREQQEERRRPAAEEQEERSAARVVLAPRARDPPAARPLLLRASFPANQRGFARQPPPARATQPPAAASNRRPMPPRRRHRRHRRGLPSHAALRRPRPRRRRPAATESAPRGAPFPFFPGAKGASRPSAGSRRGGEGSALVEGERVAGGEAAGRGGAVRWCGLADGRFGQSPQTSERRVRVRTEQRLLRSMHLPAEREPHRQQQQPQQPQQHHRRRRMSSEVVLPGERALSQVLAEHPGELMRTGSPNLVCSVLPSHWRSNKTLPVAFKVVTLGDVCDGTLVTLRAGNDENYCAELRNASAVVKNQVAKFNDLRFVGRSGRGCR</sequence>
<evidence type="ECO:0000313" key="1">
    <source>
        <dbReference type="EMBL" id="KAG0431426.1"/>
    </source>
</evidence>
<evidence type="ECO:0000313" key="2">
    <source>
        <dbReference type="Proteomes" id="UP000805193"/>
    </source>
</evidence>
<comment type="caution">
    <text evidence="1">The sequence shown here is derived from an EMBL/GenBank/DDBJ whole genome shotgun (WGS) entry which is preliminary data.</text>
</comment>
<organism evidence="1 2">
    <name type="scientific">Ixodes persulcatus</name>
    <name type="common">Taiga tick</name>
    <dbReference type="NCBI Taxonomy" id="34615"/>
    <lineage>
        <taxon>Eukaryota</taxon>
        <taxon>Metazoa</taxon>
        <taxon>Ecdysozoa</taxon>
        <taxon>Arthropoda</taxon>
        <taxon>Chelicerata</taxon>
        <taxon>Arachnida</taxon>
        <taxon>Acari</taxon>
        <taxon>Parasitiformes</taxon>
        <taxon>Ixodida</taxon>
        <taxon>Ixodoidea</taxon>
        <taxon>Ixodidae</taxon>
        <taxon>Ixodinae</taxon>
        <taxon>Ixodes</taxon>
    </lineage>
</organism>
<protein>
    <submittedName>
        <fullName evidence="1">Uncharacterized protein</fullName>
    </submittedName>
</protein>
<proteinExistence type="predicted"/>
<accession>A0AC60QBT8</accession>
<dbReference type="EMBL" id="JABSTQ010009223">
    <property type="protein sequence ID" value="KAG0431426.1"/>
    <property type="molecule type" value="Genomic_DNA"/>
</dbReference>